<dbReference type="Pfam" id="PF13921">
    <property type="entry name" value="Myb_DNA-bind_6"/>
    <property type="match status" value="1"/>
</dbReference>
<feature type="compositionally biased region" description="Polar residues" evidence="9">
    <location>
        <begin position="519"/>
        <end position="529"/>
    </location>
</feature>
<feature type="compositionally biased region" description="Polar residues" evidence="9">
    <location>
        <begin position="848"/>
        <end position="861"/>
    </location>
</feature>
<feature type="region of interest" description="Disordered" evidence="9">
    <location>
        <begin position="129"/>
        <end position="156"/>
    </location>
</feature>
<evidence type="ECO:0000256" key="5">
    <source>
        <dbReference type="ARBA" id="ARBA00023204"/>
    </source>
</evidence>
<accession>A0A6A5QYU3</accession>
<feature type="region of interest" description="Disordered" evidence="9">
    <location>
        <begin position="1287"/>
        <end position="1309"/>
    </location>
</feature>
<evidence type="ECO:0000313" key="12">
    <source>
        <dbReference type="EMBL" id="KAF1920030.1"/>
    </source>
</evidence>
<dbReference type="GO" id="GO:0005634">
    <property type="term" value="C:nucleus"/>
    <property type="evidence" value="ECO:0007669"/>
    <property type="project" value="UniProtKB-SubCell"/>
</dbReference>
<keyword evidence="6" id="KW-0539">Nucleus</keyword>
<dbReference type="CDD" id="cd00167">
    <property type="entry name" value="SANT"/>
    <property type="match status" value="1"/>
</dbReference>
<dbReference type="GO" id="GO:0035267">
    <property type="term" value="C:NuA4 histone acetyltransferase complex"/>
    <property type="evidence" value="ECO:0007669"/>
    <property type="project" value="TreeGrafter"/>
</dbReference>
<name>A0A6A5QYU3_AMPQU</name>
<keyword evidence="4" id="KW-0156">Chromatin regulator</keyword>
<dbReference type="Proteomes" id="UP000800096">
    <property type="component" value="Unassembled WGS sequence"/>
</dbReference>
<organism evidence="12 13">
    <name type="scientific">Ampelomyces quisqualis</name>
    <name type="common">Powdery mildew agent</name>
    <dbReference type="NCBI Taxonomy" id="50730"/>
    <lineage>
        <taxon>Eukaryota</taxon>
        <taxon>Fungi</taxon>
        <taxon>Dikarya</taxon>
        <taxon>Ascomycota</taxon>
        <taxon>Pezizomycotina</taxon>
        <taxon>Dothideomycetes</taxon>
        <taxon>Pleosporomycetidae</taxon>
        <taxon>Pleosporales</taxon>
        <taxon>Pleosporineae</taxon>
        <taxon>Phaeosphaeriaceae</taxon>
        <taxon>Ampelomyces</taxon>
    </lineage>
</organism>
<evidence type="ECO:0000259" key="10">
    <source>
        <dbReference type="PROSITE" id="PS50090"/>
    </source>
</evidence>
<feature type="compositionally biased region" description="Polar residues" evidence="9">
    <location>
        <begin position="1419"/>
        <end position="1449"/>
    </location>
</feature>
<evidence type="ECO:0000256" key="1">
    <source>
        <dbReference type="ARBA" id="ARBA00004123"/>
    </source>
</evidence>
<keyword evidence="5" id="KW-0234">DNA repair</keyword>
<dbReference type="GO" id="GO:0006281">
    <property type="term" value="P:DNA repair"/>
    <property type="evidence" value="ECO:0007669"/>
    <property type="project" value="UniProtKB-KW"/>
</dbReference>
<feature type="compositionally biased region" description="Basic and acidic residues" evidence="9">
    <location>
        <begin position="245"/>
        <end position="272"/>
    </location>
</feature>
<evidence type="ECO:0000256" key="7">
    <source>
        <dbReference type="ARBA" id="ARBA00025178"/>
    </source>
</evidence>
<feature type="compositionally biased region" description="Low complexity" evidence="9">
    <location>
        <begin position="1004"/>
        <end position="1030"/>
    </location>
</feature>
<dbReference type="InterPro" id="IPR014012">
    <property type="entry name" value="HSA_dom"/>
</dbReference>
<feature type="region of interest" description="Disordered" evidence="9">
    <location>
        <begin position="1004"/>
        <end position="1039"/>
    </location>
</feature>
<evidence type="ECO:0000313" key="13">
    <source>
        <dbReference type="Proteomes" id="UP000800096"/>
    </source>
</evidence>
<feature type="compositionally biased region" description="Low complexity" evidence="9">
    <location>
        <begin position="428"/>
        <end position="439"/>
    </location>
</feature>
<dbReference type="PANTHER" id="PTHR46459">
    <property type="entry name" value="E1A-BINDING PROTEIN P400-RELATED"/>
    <property type="match status" value="1"/>
</dbReference>
<dbReference type="OrthoDB" id="5364245at2759"/>
<proteinExistence type="inferred from homology"/>
<dbReference type="GO" id="GO:0003682">
    <property type="term" value="F:chromatin binding"/>
    <property type="evidence" value="ECO:0007669"/>
    <property type="project" value="TreeGrafter"/>
</dbReference>
<comment type="function">
    <text evidence="7">Component of the NuA4 histone acetyltransferase complex which is involved in transcriptional activation of selected genes principally by acetylation of nucleosomal histone H4 and H2A. The NuA4 complex is also involved in DNA repair.</text>
</comment>
<feature type="domain" description="HSA" evidence="11">
    <location>
        <begin position="645"/>
        <end position="720"/>
    </location>
</feature>
<dbReference type="PROSITE" id="PS51204">
    <property type="entry name" value="HSA"/>
    <property type="match status" value="1"/>
</dbReference>
<feature type="compositionally biased region" description="Polar residues" evidence="9">
    <location>
        <begin position="199"/>
        <end position="208"/>
    </location>
</feature>
<feature type="compositionally biased region" description="Polar residues" evidence="9">
    <location>
        <begin position="282"/>
        <end position="297"/>
    </location>
</feature>
<feature type="region of interest" description="Disordered" evidence="9">
    <location>
        <begin position="1328"/>
        <end position="1449"/>
    </location>
</feature>
<evidence type="ECO:0000256" key="9">
    <source>
        <dbReference type="SAM" id="MobiDB-lite"/>
    </source>
</evidence>
<dbReference type="Gene3D" id="1.10.10.60">
    <property type="entry name" value="Homeodomain-like"/>
    <property type="match status" value="1"/>
</dbReference>
<feature type="region of interest" description="Disordered" evidence="9">
    <location>
        <begin position="827"/>
        <end position="867"/>
    </location>
</feature>
<feature type="compositionally biased region" description="Low complexity" evidence="9">
    <location>
        <begin position="1394"/>
        <end position="1414"/>
    </location>
</feature>
<gene>
    <name evidence="12" type="ORF">BDU57DRAFT_508107</name>
</gene>
<feature type="region of interest" description="Disordered" evidence="9">
    <location>
        <begin position="735"/>
        <end position="756"/>
    </location>
</feature>
<feature type="compositionally biased region" description="Basic and acidic residues" evidence="9">
    <location>
        <begin position="335"/>
        <end position="369"/>
    </location>
</feature>
<dbReference type="InterPro" id="IPR001005">
    <property type="entry name" value="SANT/Myb"/>
</dbReference>
<feature type="region of interest" description="Disordered" evidence="9">
    <location>
        <begin position="1051"/>
        <end position="1088"/>
    </location>
</feature>
<feature type="domain" description="Myb-like" evidence="10">
    <location>
        <begin position="920"/>
        <end position="974"/>
    </location>
</feature>
<comment type="subcellular location">
    <subcellularLocation>
        <location evidence="1">Nucleus</location>
    </subcellularLocation>
</comment>
<feature type="compositionally biased region" description="Polar residues" evidence="9">
    <location>
        <begin position="1333"/>
        <end position="1343"/>
    </location>
</feature>
<feature type="region of interest" description="Disordered" evidence="9">
    <location>
        <begin position="188"/>
        <end position="369"/>
    </location>
</feature>
<evidence type="ECO:0000256" key="2">
    <source>
        <dbReference type="ARBA" id="ARBA00008913"/>
    </source>
</evidence>
<evidence type="ECO:0000256" key="3">
    <source>
        <dbReference type="ARBA" id="ARBA00022763"/>
    </source>
</evidence>
<sequence length="1449" mass="160721">MSLNGLRDELFREKTNESTACQGRRLQHLRALYKYTQLLAAGRGLRVEDSHYHDPPDQDEGIFLDDNDETKGRRFNEATLPWPNVESDPQPPLPSTLPFHVSFRSTSATFSKSLPSSVVGTPSLEEQLRAASASPSVTTQALPPAKASSRNDAAEGVESLLTASRPDAKSPPIRADAVEKLADDVIDQESTAGPEAPVVQQTRGTNGRVSDGPVIDPSTIEQDGAPSDDDTAKAPQVVHLPPENIQKESLHQTERKLEKVAEKEPKDDEKLAAPHASGATDLVSSPSSTVGAYSQATPHAPHHSPDTSPDSESFHDLSHPVAPPPDILDPAAQQVKEDHERALQKQMKDARERAREMKSSTPDVERQLEDEQAIRIARDGQGRLSESATEPKASLTLHANAIARESAPLNEQVVEVRATQDPAADSLPTPTTTAPEPSTVDPEATDQELKKMEVESHPTPPADTDVEMGDVPTLTELPSLPNSSRPDRMTTRVSSGAMRQKSVSEIIAEKATPKAVLTPRSSNLSTSVSPPRPKTRELKSKEVSTVVFAKKSPRRSSRPLQVYNEDYASLQGASEDSSRDYLEGLFKYQAHHPPRSVPLQELVASARKTISTAGTLAMIREHQDYKILKRVYQLQNANRWSLRQLQKLAEPERPFTHQDQLLLEMKAMQTDFKEERKWKKALAATLASWCAEYVHSSPEDRETLRIKARIPEAGKITDHDDENMDDAQTPELVQSHMHETESESFADDDELHTPLSAQPPIGLFSLGYNDVVMKIHRTPASDTMFRELPFYEPMLEGSSDGNAFSIAEPLILPVSKYITGKLVSQIKGPPRKRSRFDYDSEDEPSTPPSRSGTSAEHSMPSTPGRRLFCRNDLPPEMTDVALFNVENKHVRDRLQAAQQFRPPTEFNMPSVAFFEHRIPSQWLWEEDQKLRALVKEFTFNWSLVSQQLSLPSMFVSGSGRRTPWECFERWVQLEGLPAEMSKTQYFRTYQGRLEQANKTVFAQYQAQQHQQQQQGQAPAQPRRRPTTTPIRVERRRENRHLAIIEGMRKLARKRESAAHKQAESQKAAALRKAHEPAPPKSNVHTPQEFSRLKWEREEKLKLRQQQQEMAVRQQMAAQRQAQMQSQGGMPNGTNQMQRMGPLMGNQTGSTQMAISASQQGHNAAAMAARVQQGQQGMQANFANGNMAGMPMGTPGVPQAQMQGNMQNGQRMGPPNQMHMAMQRGQFPNNSQQHQFQLQQQQLNMAGNLTQGMVMNNIPNANMMASMSNQNMNGNMNANMNNPMNGMSNVGSPRPAQVNGNSQTPARPLSSGHMPGILQLQNNLKVQHPDWSPEQLQKAASDQLQRYMAKQQRAQAMNAAAGSSGMSPSPQIGNNHYLPPNSGMANSPPTPNAVQNYQQQLVQQQRLMSQARQQAGSPGMNATPTSRSATPQNPQMLQSPGMQQAQVNRS</sequence>
<dbReference type="GO" id="GO:0006325">
    <property type="term" value="P:chromatin organization"/>
    <property type="evidence" value="ECO:0007669"/>
    <property type="project" value="UniProtKB-KW"/>
</dbReference>
<protein>
    <recommendedName>
        <fullName evidence="8">Vacuolar import and degradation protein 21</fullName>
    </recommendedName>
</protein>
<feature type="compositionally biased region" description="Basic and acidic residues" evidence="9">
    <location>
        <begin position="447"/>
        <end position="456"/>
    </location>
</feature>
<dbReference type="EMBL" id="ML979132">
    <property type="protein sequence ID" value="KAF1920030.1"/>
    <property type="molecule type" value="Genomic_DNA"/>
</dbReference>
<keyword evidence="13" id="KW-1185">Reference proteome</keyword>
<dbReference type="SUPFAM" id="SSF46689">
    <property type="entry name" value="Homeodomain-like"/>
    <property type="match status" value="1"/>
</dbReference>
<dbReference type="PROSITE" id="PS50090">
    <property type="entry name" value="MYB_LIKE"/>
    <property type="match status" value="1"/>
</dbReference>
<dbReference type="SMART" id="SM00717">
    <property type="entry name" value="SANT"/>
    <property type="match status" value="1"/>
</dbReference>
<feature type="compositionally biased region" description="Low complexity" evidence="9">
    <location>
        <begin position="1348"/>
        <end position="1370"/>
    </location>
</feature>
<evidence type="ECO:0000256" key="6">
    <source>
        <dbReference type="ARBA" id="ARBA00023242"/>
    </source>
</evidence>
<dbReference type="InterPro" id="IPR009057">
    <property type="entry name" value="Homeodomain-like_sf"/>
</dbReference>
<evidence type="ECO:0000259" key="11">
    <source>
        <dbReference type="PROSITE" id="PS51204"/>
    </source>
</evidence>
<comment type="similarity">
    <text evidence="2">Belongs to the EAF1 family.</text>
</comment>
<evidence type="ECO:0000256" key="8">
    <source>
        <dbReference type="ARBA" id="ARBA00029670"/>
    </source>
</evidence>
<reference evidence="12" key="1">
    <citation type="journal article" date="2020" name="Stud. Mycol.">
        <title>101 Dothideomycetes genomes: a test case for predicting lifestyles and emergence of pathogens.</title>
        <authorList>
            <person name="Haridas S."/>
            <person name="Albert R."/>
            <person name="Binder M."/>
            <person name="Bloem J."/>
            <person name="Labutti K."/>
            <person name="Salamov A."/>
            <person name="Andreopoulos B."/>
            <person name="Baker S."/>
            <person name="Barry K."/>
            <person name="Bills G."/>
            <person name="Bluhm B."/>
            <person name="Cannon C."/>
            <person name="Castanera R."/>
            <person name="Culley D."/>
            <person name="Daum C."/>
            <person name="Ezra D."/>
            <person name="Gonzalez J."/>
            <person name="Henrissat B."/>
            <person name="Kuo A."/>
            <person name="Liang C."/>
            <person name="Lipzen A."/>
            <person name="Lutzoni F."/>
            <person name="Magnuson J."/>
            <person name="Mondo S."/>
            <person name="Nolan M."/>
            <person name="Ohm R."/>
            <person name="Pangilinan J."/>
            <person name="Park H.-J."/>
            <person name="Ramirez L."/>
            <person name="Alfaro M."/>
            <person name="Sun H."/>
            <person name="Tritt A."/>
            <person name="Yoshinaga Y."/>
            <person name="Zwiers L.-H."/>
            <person name="Turgeon B."/>
            <person name="Goodwin S."/>
            <person name="Spatafora J."/>
            <person name="Crous P."/>
            <person name="Grigoriev I."/>
        </authorList>
    </citation>
    <scope>NUCLEOTIDE SEQUENCE</scope>
    <source>
        <strain evidence="12">HMLAC05119</strain>
    </source>
</reference>
<feature type="compositionally biased region" description="Basic and acidic residues" evidence="9">
    <location>
        <begin position="1051"/>
        <end position="1063"/>
    </location>
</feature>
<feature type="region of interest" description="Disordered" evidence="9">
    <location>
        <begin position="417"/>
        <end position="500"/>
    </location>
</feature>
<dbReference type="SMART" id="SM00573">
    <property type="entry name" value="HSA"/>
    <property type="match status" value="1"/>
</dbReference>
<feature type="region of interest" description="Disordered" evidence="9">
    <location>
        <begin position="515"/>
        <end position="542"/>
    </location>
</feature>
<evidence type="ECO:0000256" key="4">
    <source>
        <dbReference type="ARBA" id="ARBA00022853"/>
    </source>
</evidence>
<dbReference type="PANTHER" id="PTHR46459:SF1">
    <property type="entry name" value="E1A-BINDING PROTEIN P400"/>
    <property type="match status" value="1"/>
</dbReference>
<dbReference type="Pfam" id="PF07529">
    <property type="entry name" value="HSA"/>
    <property type="match status" value="1"/>
</dbReference>
<keyword evidence="3" id="KW-0227">DNA damage</keyword>